<dbReference type="NCBIfam" id="TIGR03093">
    <property type="entry name" value="SASP_sspL"/>
    <property type="match status" value="1"/>
</dbReference>
<organism evidence="3 4">
    <name type="scientific">Virgibacillus halodenitrificans</name>
    <name type="common">Bacillus halodenitrificans</name>
    <dbReference type="NCBI Taxonomy" id="1482"/>
    <lineage>
        <taxon>Bacteria</taxon>
        <taxon>Bacillati</taxon>
        <taxon>Bacillota</taxon>
        <taxon>Bacilli</taxon>
        <taxon>Bacillales</taxon>
        <taxon>Bacillaceae</taxon>
        <taxon>Virgibacillus</taxon>
    </lineage>
</organism>
<dbReference type="RefSeq" id="WP_019377084.1">
    <property type="nucleotide sequence ID" value="NZ_CP017962.1"/>
</dbReference>
<evidence type="ECO:0000256" key="1">
    <source>
        <dbReference type="NCBIfam" id="TIGR03093"/>
    </source>
</evidence>
<proteinExistence type="predicted"/>
<evidence type="ECO:0000313" key="3">
    <source>
        <dbReference type="EMBL" id="APC47354.1"/>
    </source>
</evidence>
<dbReference type="KEGG" id="vhl:BME96_03855"/>
<dbReference type="InterPro" id="IPR017526">
    <property type="entry name" value="SASP_SspL"/>
</dbReference>
<dbReference type="GeneID" id="71513518"/>
<dbReference type="Proteomes" id="UP000182945">
    <property type="component" value="Chromosome"/>
</dbReference>
<feature type="region of interest" description="Disordered" evidence="2">
    <location>
        <begin position="1"/>
        <end position="46"/>
    </location>
</feature>
<name>A0AAC9J0I9_VIRHA</name>
<dbReference type="EMBL" id="CP017962">
    <property type="protein sequence ID" value="APC47354.1"/>
    <property type="molecule type" value="Genomic_DNA"/>
</dbReference>
<dbReference type="AlphaFoldDB" id="A0AAC9J0I9"/>
<evidence type="ECO:0000313" key="4">
    <source>
        <dbReference type="Proteomes" id="UP000182945"/>
    </source>
</evidence>
<protein>
    <recommendedName>
        <fullName evidence="1">Small, acid-soluble spore protein L</fullName>
    </recommendedName>
</protein>
<feature type="compositionally biased region" description="Polar residues" evidence="2">
    <location>
        <begin position="7"/>
        <end position="21"/>
    </location>
</feature>
<feature type="compositionally biased region" description="Basic and acidic residues" evidence="2">
    <location>
        <begin position="28"/>
        <end position="38"/>
    </location>
</feature>
<reference evidence="3 4" key="1">
    <citation type="submission" date="2016-11" db="EMBL/GenBank/DDBJ databases">
        <title>Complete genome sequencing of Virgibacillus halodenitrificans PDB-F2.</title>
        <authorList>
            <person name="Sun Z."/>
            <person name="Zhou Y."/>
            <person name="Li H."/>
        </authorList>
    </citation>
    <scope>NUCLEOTIDE SEQUENCE [LARGE SCALE GENOMIC DNA]</scope>
    <source>
        <strain evidence="3 4">PDB-F2</strain>
    </source>
</reference>
<gene>
    <name evidence="3" type="ORF">BME96_03855</name>
</gene>
<accession>A0AAC9J0I9</accession>
<sequence length="46" mass="5332">MSKKRNNYSNKQLQSSVNPQGLTEDDADQRPKSQLEQRAKKKNTKI</sequence>
<evidence type="ECO:0000256" key="2">
    <source>
        <dbReference type="SAM" id="MobiDB-lite"/>
    </source>
</evidence>